<dbReference type="EMBL" id="WUAV01000004">
    <property type="protein sequence ID" value="KAF1756825.1"/>
    <property type="molecule type" value="Genomic_DNA"/>
</dbReference>
<dbReference type="SMART" id="SM01218">
    <property type="entry name" value="FoP_duplication"/>
    <property type="match status" value="1"/>
</dbReference>
<dbReference type="Pfam" id="PF13865">
    <property type="entry name" value="FoP_duplication"/>
    <property type="match status" value="1"/>
</dbReference>
<dbReference type="Proteomes" id="UP000483820">
    <property type="component" value="Chromosome IV"/>
</dbReference>
<feature type="region of interest" description="Disordered" evidence="2">
    <location>
        <begin position="1"/>
        <end position="61"/>
    </location>
</feature>
<sequence>MARAIAVDAPPSAGIRRGKSFKKSSVKKSTMGIKKKFSGAGKPSGGPRRMSGGAPRRQSGGFQKLDRIIPSNENREVRINISNLAPTVLAGDLQQLFAEFRIKNVSVNFNEKGKPVGTGDLTLSERHADRLVQKFAGVALDGKEMKFAIIDTSNIANRVKFPEAPQRLPAGSGRPQSRRPQSGKPNQQRTPKKQNLKATGSQKAAKGKKPKKVAQPKKTVEEMDAELDAYMGHAI</sequence>
<evidence type="ECO:0000256" key="2">
    <source>
        <dbReference type="SAM" id="MobiDB-lite"/>
    </source>
</evidence>
<evidence type="ECO:0000313" key="5">
    <source>
        <dbReference type="Proteomes" id="UP000483820"/>
    </source>
</evidence>
<feature type="domain" description="Chromatin target of PRMT1 protein C-terminal" evidence="3">
    <location>
        <begin position="165"/>
        <end position="234"/>
    </location>
</feature>
<accession>A0A6A5GQM5</accession>
<feature type="region of interest" description="Disordered" evidence="2">
    <location>
        <begin position="160"/>
        <end position="235"/>
    </location>
</feature>
<dbReference type="CTD" id="9820086"/>
<dbReference type="RefSeq" id="XP_003088422.2">
    <property type="nucleotide sequence ID" value="XM_003088374.2"/>
</dbReference>
<dbReference type="AlphaFoldDB" id="A0A6A5GQM5"/>
<dbReference type="GO" id="GO:0005634">
    <property type="term" value="C:nucleus"/>
    <property type="evidence" value="ECO:0007669"/>
    <property type="project" value="TreeGrafter"/>
</dbReference>
<gene>
    <name evidence="4" type="ORF">GCK72_013279</name>
</gene>
<proteinExistence type="predicted"/>
<feature type="compositionally biased region" description="Polar residues" evidence="2">
    <location>
        <begin position="174"/>
        <end position="189"/>
    </location>
</feature>
<dbReference type="GeneID" id="9820086"/>
<dbReference type="GO" id="GO:0006406">
    <property type="term" value="P:mRNA export from nucleus"/>
    <property type="evidence" value="ECO:0007669"/>
    <property type="project" value="TreeGrafter"/>
</dbReference>
<dbReference type="SUPFAM" id="SSF54928">
    <property type="entry name" value="RNA-binding domain, RBD"/>
    <property type="match status" value="1"/>
</dbReference>
<name>A0A6A5GQM5_CAERE</name>
<dbReference type="InterPro" id="IPR051229">
    <property type="entry name" value="ALYREF_mRNA_export"/>
</dbReference>
<comment type="caution">
    <text evidence="4">The sequence shown here is derived from an EMBL/GenBank/DDBJ whole genome shotgun (WGS) entry which is preliminary data.</text>
</comment>
<dbReference type="InterPro" id="IPR025715">
    <property type="entry name" value="FoP_C"/>
</dbReference>
<dbReference type="InterPro" id="IPR035979">
    <property type="entry name" value="RBD_domain_sf"/>
</dbReference>
<feature type="compositionally biased region" description="Basic residues" evidence="2">
    <location>
        <begin position="16"/>
        <end position="26"/>
    </location>
</feature>
<dbReference type="Gene3D" id="3.30.70.330">
    <property type="match status" value="1"/>
</dbReference>
<dbReference type="PANTHER" id="PTHR19965">
    <property type="entry name" value="RNA AND EXPORT FACTOR BINDING PROTEIN"/>
    <property type="match status" value="1"/>
</dbReference>
<dbReference type="KEGG" id="crq:GCK72_013279"/>
<evidence type="ECO:0000313" key="4">
    <source>
        <dbReference type="EMBL" id="KAF1756825.1"/>
    </source>
</evidence>
<keyword evidence="1" id="KW-0694">RNA-binding</keyword>
<protein>
    <recommendedName>
        <fullName evidence="3">Chromatin target of PRMT1 protein C-terminal domain-containing protein</fullName>
    </recommendedName>
</protein>
<dbReference type="PANTHER" id="PTHR19965:SF25">
    <property type="entry name" value="CHROMATIN TARGET OF PRMT1 PROTEIN C-TERMINAL DOMAIN-CONTAINING PROTEIN"/>
    <property type="match status" value="1"/>
</dbReference>
<dbReference type="InterPro" id="IPR012677">
    <property type="entry name" value="Nucleotide-bd_a/b_plait_sf"/>
</dbReference>
<reference evidence="4 5" key="1">
    <citation type="submission" date="2019-12" db="EMBL/GenBank/DDBJ databases">
        <title>Chromosome-level assembly of the Caenorhabditis remanei genome.</title>
        <authorList>
            <person name="Teterina A.A."/>
            <person name="Willis J.H."/>
            <person name="Phillips P.C."/>
        </authorList>
    </citation>
    <scope>NUCLEOTIDE SEQUENCE [LARGE SCALE GENOMIC DNA]</scope>
    <source>
        <strain evidence="4 5">PX506</strain>
        <tissue evidence="4">Whole organism</tissue>
    </source>
</reference>
<organism evidence="4 5">
    <name type="scientific">Caenorhabditis remanei</name>
    <name type="common">Caenorhabditis vulgaris</name>
    <dbReference type="NCBI Taxonomy" id="31234"/>
    <lineage>
        <taxon>Eukaryota</taxon>
        <taxon>Metazoa</taxon>
        <taxon>Ecdysozoa</taxon>
        <taxon>Nematoda</taxon>
        <taxon>Chromadorea</taxon>
        <taxon>Rhabditida</taxon>
        <taxon>Rhabditina</taxon>
        <taxon>Rhabditomorpha</taxon>
        <taxon>Rhabditoidea</taxon>
        <taxon>Rhabditidae</taxon>
        <taxon>Peloderinae</taxon>
        <taxon>Caenorhabditis</taxon>
    </lineage>
</organism>
<feature type="compositionally biased region" description="Basic residues" evidence="2">
    <location>
        <begin position="205"/>
        <end position="215"/>
    </location>
</feature>
<dbReference type="GO" id="GO:0003729">
    <property type="term" value="F:mRNA binding"/>
    <property type="evidence" value="ECO:0007669"/>
    <property type="project" value="TreeGrafter"/>
</dbReference>
<evidence type="ECO:0000259" key="3">
    <source>
        <dbReference type="SMART" id="SM01218"/>
    </source>
</evidence>
<evidence type="ECO:0000256" key="1">
    <source>
        <dbReference type="ARBA" id="ARBA00022884"/>
    </source>
</evidence>